<evidence type="ECO:0000256" key="1">
    <source>
        <dbReference type="ARBA" id="ARBA00008853"/>
    </source>
</evidence>
<evidence type="ECO:0000313" key="5">
    <source>
        <dbReference type="EMBL" id="RKN04244.1"/>
    </source>
</evidence>
<protein>
    <submittedName>
        <fullName evidence="5">SMP-30/gluconolactonase/LRE family protein</fullName>
    </submittedName>
</protein>
<dbReference type="PANTHER" id="PTHR47572">
    <property type="entry name" value="LIPOPROTEIN-RELATED"/>
    <property type="match status" value="1"/>
</dbReference>
<evidence type="ECO:0000256" key="3">
    <source>
        <dbReference type="SAM" id="MobiDB-lite"/>
    </source>
</evidence>
<comment type="similarity">
    <text evidence="1">Belongs to the SMP-30/CGR1 family.</text>
</comment>
<dbReference type="InterPro" id="IPR013658">
    <property type="entry name" value="SGL"/>
</dbReference>
<comment type="caution">
    <text evidence="5">The sequence shown here is derived from an EMBL/GenBank/DDBJ whole genome shotgun (WGS) entry which is preliminary data.</text>
</comment>
<feature type="compositionally biased region" description="Basic residues" evidence="3">
    <location>
        <begin position="12"/>
        <end position="34"/>
    </location>
</feature>
<dbReference type="EMBL" id="RBDY01000037">
    <property type="protein sequence ID" value="RKN14762.1"/>
    <property type="molecule type" value="Genomic_DNA"/>
</dbReference>
<dbReference type="Proteomes" id="UP000275024">
    <property type="component" value="Unassembled WGS sequence"/>
</dbReference>
<dbReference type="InterPro" id="IPR011042">
    <property type="entry name" value="6-blade_b-propeller_TolB-like"/>
</dbReference>
<dbReference type="Pfam" id="PF08450">
    <property type="entry name" value="SGL"/>
    <property type="match status" value="1"/>
</dbReference>
<dbReference type="SUPFAM" id="SSF63829">
    <property type="entry name" value="Calcium-dependent phosphotriesterase"/>
    <property type="match status" value="1"/>
</dbReference>
<dbReference type="Proteomes" id="UP000268652">
    <property type="component" value="Unassembled WGS sequence"/>
</dbReference>
<keyword evidence="2" id="KW-0378">Hydrolase</keyword>
<name>A0A3A9W4R9_9ACTN</name>
<dbReference type="EMBL" id="RBDX01000038">
    <property type="protein sequence ID" value="RKN04244.1"/>
    <property type="molecule type" value="Genomic_DNA"/>
</dbReference>
<sequence>MARGAWREGRPRPARPLRLRGRGRRRRARGRHGAAGRAAPAERGDGVNARLADHARGLVWGEGPRWHKGALWLSDTQGGRLWTDASGRWTGTAADPVSNGLWFLPDGRLVGALMRDRRVGVWTGTGWDTYADLSGLGVGPLGDMVGDAAGNLYVDDVAFDAAAGEPPAPGRIILVRPDGSAEVAAEGVEFPNGMALLDDGATLVVAETARQRLTAFTVGADRTLSAPRPYADIAALVGGAARPDGIWPARDGGVWVATTTGQAVAHVRDGALVTAVPTAPDFPVACCAADDGTLFVTLASTDGEPLFAALARRAVTTRVVTVAWDGGAP</sequence>
<gene>
    <name evidence="6" type="ORF">D7318_28820</name>
    <name evidence="5" type="ORF">D7319_29060</name>
</gene>
<dbReference type="PANTHER" id="PTHR47572:SF4">
    <property type="entry name" value="LACTONASE DRP35"/>
    <property type="match status" value="1"/>
</dbReference>
<dbReference type="GO" id="GO:0016787">
    <property type="term" value="F:hydrolase activity"/>
    <property type="evidence" value="ECO:0007669"/>
    <property type="project" value="UniProtKB-KW"/>
</dbReference>
<feature type="domain" description="SMP-30/Gluconolactonase/LRE-like region" evidence="4">
    <location>
        <begin position="60"/>
        <end position="299"/>
    </location>
</feature>
<feature type="compositionally biased region" description="Basic and acidic residues" evidence="3">
    <location>
        <begin position="1"/>
        <end position="11"/>
    </location>
</feature>
<dbReference type="Gene3D" id="2.120.10.30">
    <property type="entry name" value="TolB, C-terminal domain"/>
    <property type="match status" value="1"/>
</dbReference>
<dbReference type="OrthoDB" id="2633250at2"/>
<evidence type="ECO:0000313" key="6">
    <source>
        <dbReference type="EMBL" id="RKN14762.1"/>
    </source>
</evidence>
<evidence type="ECO:0000259" key="4">
    <source>
        <dbReference type="Pfam" id="PF08450"/>
    </source>
</evidence>
<evidence type="ECO:0000313" key="8">
    <source>
        <dbReference type="Proteomes" id="UP000275024"/>
    </source>
</evidence>
<reference evidence="7 8" key="1">
    <citation type="submission" date="2018-09" db="EMBL/GenBank/DDBJ databases">
        <title>Streptomyces sp. nov. DS1-2, an endophytic actinomycete isolated from roots of Dendrobium scabrilingue.</title>
        <authorList>
            <person name="Kuncharoen N."/>
            <person name="Kudo T."/>
            <person name="Ohkuma M."/>
            <person name="Yuki M."/>
            <person name="Tanasupawat S."/>
        </authorList>
    </citation>
    <scope>NUCLEOTIDE SEQUENCE [LARGE SCALE GENOMIC DNA]</scope>
    <source>
        <strain evidence="5 8">AZ1-7</strain>
        <strain evidence="6 7">DS1-2</strain>
    </source>
</reference>
<organism evidence="5 8">
    <name type="scientific">Streptomyces radicis</name>
    <dbReference type="NCBI Taxonomy" id="1750517"/>
    <lineage>
        <taxon>Bacteria</taxon>
        <taxon>Bacillati</taxon>
        <taxon>Actinomycetota</taxon>
        <taxon>Actinomycetes</taxon>
        <taxon>Kitasatosporales</taxon>
        <taxon>Streptomycetaceae</taxon>
        <taxon>Streptomyces</taxon>
    </lineage>
</organism>
<dbReference type="AlphaFoldDB" id="A0A3A9W4R9"/>
<proteinExistence type="inferred from homology"/>
<evidence type="ECO:0000313" key="7">
    <source>
        <dbReference type="Proteomes" id="UP000268652"/>
    </source>
</evidence>
<dbReference type="InterPro" id="IPR051262">
    <property type="entry name" value="SMP-30/CGR1_Lactonase"/>
</dbReference>
<accession>A0A3A9W4R9</accession>
<keyword evidence="7" id="KW-1185">Reference proteome</keyword>
<evidence type="ECO:0000256" key="2">
    <source>
        <dbReference type="ARBA" id="ARBA00022801"/>
    </source>
</evidence>
<feature type="region of interest" description="Disordered" evidence="3">
    <location>
        <begin position="1"/>
        <end position="44"/>
    </location>
</feature>